<feature type="transmembrane region" description="Helical" evidence="3">
    <location>
        <begin position="7"/>
        <end position="26"/>
    </location>
</feature>
<protein>
    <recommendedName>
        <fullName evidence="6">Protein kinase domain-containing protein</fullName>
    </recommendedName>
</protein>
<reference evidence="4" key="1">
    <citation type="journal article" date="2023" name="bioRxiv">
        <title>Improved chromosome-level genome assembly for marigold (Tagetes erecta).</title>
        <authorList>
            <person name="Jiang F."/>
            <person name="Yuan L."/>
            <person name="Wang S."/>
            <person name="Wang H."/>
            <person name="Xu D."/>
            <person name="Wang A."/>
            <person name="Fan W."/>
        </authorList>
    </citation>
    <scope>NUCLEOTIDE SEQUENCE</scope>
    <source>
        <strain evidence="4">WSJ</strain>
        <tissue evidence="4">Leaf</tissue>
    </source>
</reference>
<dbReference type="GO" id="GO:0005524">
    <property type="term" value="F:ATP binding"/>
    <property type="evidence" value="ECO:0007669"/>
    <property type="project" value="UniProtKB-KW"/>
</dbReference>
<evidence type="ECO:0008006" key="6">
    <source>
        <dbReference type="Google" id="ProtNLM"/>
    </source>
</evidence>
<dbReference type="SUPFAM" id="SSF56112">
    <property type="entry name" value="Protein kinase-like (PK-like)"/>
    <property type="match status" value="1"/>
</dbReference>
<keyword evidence="5" id="KW-1185">Reference proteome</keyword>
<dbReference type="GO" id="GO:0016301">
    <property type="term" value="F:kinase activity"/>
    <property type="evidence" value="ECO:0007669"/>
    <property type="project" value="TreeGrafter"/>
</dbReference>
<dbReference type="Proteomes" id="UP001229421">
    <property type="component" value="Unassembled WGS sequence"/>
</dbReference>
<dbReference type="EMBL" id="JAUHHV010000001">
    <property type="protein sequence ID" value="KAK1436561.1"/>
    <property type="molecule type" value="Genomic_DNA"/>
</dbReference>
<keyword evidence="2" id="KW-0067">ATP-binding</keyword>
<dbReference type="PANTHER" id="PTHR46008:SF62">
    <property type="entry name" value="PROTEIN KINASE DOMAIN-CONTAINING PROTEIN"/>
    <property type="match status" value="1"/>
</dbReference>
<keyword evidence="3" id="KW-0812">Transmembrane</keyword>
<comment type="caution">
    <text evidence="4">The sequence shown here is derived from an EMBL/GenBank/DDBJ whole genome shotgun (WGS) entry which is preliminary data.</text>
</comment>
<organism evidence="4 5">
    <name type="scientific">Tagetes erecta</name>
    <name type="common">African marigold</name>
    <dbReference type="NCBI Taxonomy" id="13708"/>
    <lineage>
        <taxon>Eukaryota</taxon>
        <taxon>Viridiplantae</taxon>
        <taxon>Streptophyta</taxon>
        <taxon>Embryophyta</taxon>
        <taxon>Tracheophyta</taxon>
        <taxon>Spermatophyta</taxon>
        <taxon>Magnoliopsida</taxon>
        <taxon>eudicotyledons</taxon>
        <taxon>Gunneridae</taxon>
        <taxon>Pentapetalae</taxon>
        <taxon>asterids</taxon>
        <taxon>campanulids</taxon>
        <taxon>Asterales</taxon>
        <taxon>Asteraceae</taxon>
        <taxon>Asteroideae</taxon>
        <taxon>Heliantheae alliance</taxon>
        <taxon>Tageteae</taxon>
        <taxon>Tagetes</taxon>
    </lineage>
</organism>
<sequence>MINLNIIIISTLIISISISIFPSFIISQKPFCNRTCPGSILNNVPYPFGFTSGCQIRLNCSSTGTISIGEFTLQTLNSNEILVNLPTKCARAAETLHALYSDHYALSSDNAVLMQNCTDPVGTCMIPDTMMKPYVAVLTDCSVEGDVYSNVSCYSGDSSSMFFYYDDVKKKGCRFLVSGMVVKVFGDNTAMSLNVQVVKLGWWLKGNCECSDGAICTEIVSPVDGSAGHRCQCKDGFVGDGYIAGSGCKKGSSRCNPSRFLFGHCKGSKRVGVVAGVVVILMSSMACVCLIYCYIRHHTIARSRSKHSSQRLCETKGITIPVYSYKELVKATNGFSDKHKLGTGAYGTVYKGKIRKAVDFSRRHSEINLASLAIDRIGRGHLDEIIDPFLKPINDVSTMKSIRKVGEVAFRCLAFDSDLRPPMTEVASELERIRASNFPS</sequence>
<keyword evidence="3" id="KW-1133">Transmembrane helix</keyword>
<gene>
    <name evidence="4" type="ORF">QVD17_02342</name>
</gene>
<feature type="transmembrane region" description="Helical" evidence="3">
    <location>
        <begin position="271"/>
        <end position="295"/>
    </location>
</feature>
<dbReference type="PANTHER" id="PTHR46008">
    <property type="entry name" value="LEAF RUST 10 DISEASE-RESISTANCE LOCUS RECEPTOR-LIKE PROTEIN KINASE-LIKE 1.4"/>
    <property type="match status" value="1"/>
</dbReference>
<evidence type="ECO:0000313" key="4">
    <source>
        <dbReference type="EMBL" id="KAK1436561.1"/>
    </source>
</evidence>
<dbReference type="Gene3D" id="3.30.200.20">
    <property type="entry name" value="Phosphorylase Kinase, domain 1"/>
    <property type="match status" value="1"/>
</dbReference>
<dbReference type="AlphaFoldDB" id="A0AAD8P932"/>
<dbReference type="InterPro" id="IPR011009">
    <property type="entry name" value="Kinase-like_dom_sf"/>
</dbReference>
<accession>A0AAD8P932</accession>
<keyword evidence="1" id="KW-0547">Nucleotide-binding</keyword>
<keyword evidence="3" id="KW-0472">Membrane</keyword>
<evidence type="ECO:0000256" key="3">
    <source>
        <dbReference type="SAM" id="Phobius"/>
    </source>
</evidence>
<evidence type="ECO:0000256" key="2">
    <source>
        <dbReference type="ARBA" id="ARBA00022840"/>
    </source>
</evidence>
<evidence type="ECO:0000313" key="5">
    <source>
        <dbReference type="Proteomes" id="UP001229421"/>
    </source>
</evidence>
<name>A0AAD8P932_TARER</name>
<proteinExistence type="predicted"/>
<evidence type="ECO:0000256" key="1">
    <source>
        <dbReference type="ARBA" id="ARBA00022741"/>
    </source>
</evidence>